<comment type="similarity">
    <text evidence="3">Belongs to the peptidase M36 family.</text>
</comment>
<evidence type="ECO:0000256" key="5">
    <source>
        <dbReference type="ARBA" id="ARBA00022670"/>
    </source>
</evidence>
<dbReference type="EMBL" id="JBHLXP010000001">
    <property type="protein sequence ID" value="MFC0047538.1"/>
    <property type="molecule type" value="Genomic_DNA"/>
</dbReference>
<dbReference type="RefSeq" id="WP_377240917.1">
    <property type="nucleotide sequence ID" value="NZ_JBHLXP010000001.1"/>
</dbReference>
<evidence type="ECO:0000256" key="2">
    <source>
        <dbReference type="ARBA" id="ARBA00004613"/>
    </source>
</evidence>
<keyword evidence="14" id="KW-1185">Reference proteome</keyword>
<dbReference type="Pfam" id="PF02128">
    <property type="entry name" value="Peptidase_M36"/>
    <property type="match status" value="1"/>
</dbReference>
<name>A0ABV6B9J1_9GAMM</name>
<evidence type="ECO:0000256" key="3">
    <source>
        <dbReference type="ARBA" id="ARBA00006006"/>
    </source>
</evidence>
<dbReference type="Proteomes" id="UP001589813">
    <property type="component" value="Unassembled WGS sequence"/>
</dbReference>
<dbReference type="PANTHER" id="PTHR33478">
    <property type="entry name" value="EXTRACELLULAR METALLOPROTEINASE MEP"/>
    <property type="match status" value="1"/>
</dbReference>
<dbReference type="CDD" id="cd04818">
    <property type="entry name" value="PA_subtilisin_1"/>
    <property type="match status" value="1"/>
</dbReference>
<dbReference type="NCBIfam" id="NF038111">
    <property type="entry name" value="rhom_dep_M36"/>
    <property type="match status" value="1"/>
</dbReference>
<dbReference type="InterPro" id="IPR050371">
    <property type="entry name" value="Fungal_virulence_M36"/>
</dbReference>
<comment type="caution">
    <text evidence="13">The sequence shown here is derived from an EMBL/GenBank/DDBJ whole genome shotgun (WGS) entry which is preliminary data.</text>
</comment>
<sequence length="1334" mass="142579">MSNFKRSAIAIFVSTAVALPAASVFADTLQHYATEQGQAVQVAQETPTVSGMRNQYDAQTGEATFSWAPTGLQKPNLSAVAAEYQLEFAATHYLNALTGAAAKGELVQLKPVLAHSFQSDDGVKTAKFRQQFMGIEIFNKEYNILMDAEFNLVAGSGRLAAVSLAKTTLAANPKFAYADQAVRQAFAATGGDADQLSLSETENTDGYAIFSVNSNDADKKVLGTPRVKPVFFEKKGKLVAAQYVEIETSNHNDTDSDYFAYVIAGDTGEVLFKNNLKAHAGEFEYRVYANADGRPWDGPHGNVVPAESATQVDATAYLAAPLVKIAHGPIKTKDLWLKSDATITSGNNVFAYVDAIAPNGFSTGDFAAETTGPLVFDYKYRTSEPESSVNNRKAAIVNLFYMNNYLHDQFYEYGFDEKSGNAQLVNYGRGGVEGDPIRAEVQDNSGFDNANMSTPADGGSPRMQMYLWASKDALFGKDLGITAMTADGMALPLTAMQGASFGPGQFNLQGSAITFTDTTAPTRDGCTEAATPANVAGKIAIIDRGTCTFAVKVKNAQLAGAIGVVIVNNSASGLPGMGGADATITIPSVGISQAEGKAIYDALAAGKAVDIKMFNNKPYKDSSWDNAIVSHEWGHYISNRLVGNGNGLYNNQGRSMGEGWGDFHALLTVSDASDLKLPGNDKMQRAYAAISYVDSFYDGIRSFPNGNSLEINPRTFKHIALGDTSQYFTAQDPDTGNAQVHSAGSVWAQMLWQSFVSLVNHHKDYDKAKDRMMGYLVNGYKLTPVGPTYTEARDAILAAAYARDPEDYKVILKAFADRGMGLGAVAPKRDDSKHTGVIESFKTELSTFNVTAHSLDKAFSDATTGYCTNNNTLDNGETATVQFKVTNKGSAVLKDVKAKVEVTSGHQVTFANGGVITLPELKLMSSVTTAPLALKLDGAKPGDVLKLKLSFPELSESVVTSEYSLSERVNLGFSSVAPANMQSTDNMETLATLKNFSEKVLNGGDLAKDSRQLKQEFASFFASKGHPVGSQYMQIANNGFTSDVVYETKAFTVGYAGDFTMSFWHYFEFEEGYDGGVLEISINGSAWTDVTKVIRSASGQPVQYANFSSQGYTAELDELLPGRKAFTGIMDFDAKLGSTTFGRTETVNFGAALNGNEVKFRFRAVSDSNSNESGWYIDNVQFKNITAPVFHSVVSGDAVACDNRAPLLSSAKASVAEVNEAGTFTLTAAATDRDTADKLSYSWTQLSGTAATLANATTATATVTAPSIASGSENLVFEVSVSDGTAATKSTVTVKVNDVPAPVVVTPEKKSSGGSLGWFTLLLAPLALLRRRSK</sequence>
<dbReference type="PANTHER" id="PTHR33478:SF1">
    <property type="entry name" value="EXTRACELLULAR METALLOPROTEINASE MEP"/>
    <property type="match status" value="1"/>
</dbReference>
<keyword evidence="7" id="KW-0378">Hydrolase</keyword>
<dbReference type="InterPro" id="IPR003137">
    <property type="entry name" value="PA_domain"/>
</dbReference>
<feature type="chain" id="PRO_5046397823" evidence="11">
    <location>
        <begin position="27"/>
        <end position="1334"/>
    </location>
</feature>
<evidence type="ECO:0000259" key="12">
    <source>
        <dbReference type="Pfam" id="PF02225"/>
    </source>
</evidence>
<reference evidence="13 14" key="1">
    <citation type="submission" date="2024-09" db="EMBL/GenBank/DDBJ databases">
        <authorList>
            <person name="Sun Q."/>
            <person name="Mori K."/>
        </authorList>
    </citation>
    <scope>NUCLEOTIDE SEQUENCE [LARGE SCALE GENOMIC DNA]</scope>
    <source>
        <strain evidence="13 14">KCTC 23315</strain>
    </source>
</reference>
<evidence type="ECO:0000313" key="13">
    <source>
        <dbReference type="EMBL" id="MFC0047538.1"/>
    </source>
</evidence>
<proteinExistence type="inferred from homology"/>
<evidence type="ECO:0000256" key="10">
    <source>
        <dbReference type="ARBA" id="ARBA00023145"/>
    </source>
</evidence>
<dbReference type="Gene3D" id="2.60.40.3010">
    <property type="match status" value="1"/>
</dbReference>
<feature type="signal peptide" evidence="11">
    <location>
        <begin position="1"/>
        <end position="26"/>
    </location>
</feature>
<dbReference type="Pfam" id="PF22352">
    <property type="entry name" value="K319L-like_PKD"/>
    <property type="match status" value="1"/>
</dbReference>
<accession>A0ABV6B9J1</accession>
<dbReference type="SUPFAM" id="SSF55486">
    <property type="entry name" value="Metalloproteases ('zincins'), catalytic domain"/>
    <property type="match status" value="1"/>
</dbReference>
<dbReference type="InterPro" id="IPR046450">
    <property type="entry name" value="PA_dom_sf"/>
</dbReference>
<keyword evidence="10" id="KW-0865">Zymogen</keyword>
<evidence type="ECO:0000256" key="11">
    <source>
        <dbReference type="SAM" id="SignalP"/>
    </source>
</evidence>
<evidence type="ECO:0000313" key="14">
    <source>
        <dbReference type="Proteomes" id="UP001589813"/>
    </source>
</evidence>
<comment type="cofactor">
    <cofactor evidence="1">
        <name>Zn(2+)</name>
        <dbReference type="ChEBI" id="CHEBI:29105"/>
    </cofactor>
</comment>
<dbReference type="InterPro" id="IPR020008">
    <property type="entry name" value="GlyGly_CTERM"/>
</dbReference>
<organism evidence="13 14">
    <name type="scientific">Rheinheimera tilapiae</name>
    <dbReference type="NCBI Taxonomy" id="875043"/>
    <lineage>
        <taxon>Bacteria</taxon>
        <taxon>Pseudomonadati</taxon>
        <taxon>Pseudomonadota</taxon>
        <taxon>Gammaproteobacteria</taxon>
        <taxon>Chromatiales</taxon>
        <taxon>Chromatiaceae</taxon>
        <taxon>Rheinheimera</taxon>
    </lineage>
</organism>
<dbReference type="Gene3D" id="1.10.390.10">
    <property type="entry name" value="Neutral Protease Domain 2"/>
    <property type="match status" value="1"/>
</dbReference>
<keyword evidence="5" id="KW-0645">Protease</keyword>
<dbReference type="SUPFAM" id="SSF52025">
    <property type="entry name" value="PA domain"/>
    <property type="match status" value="1"/>
</dbReference>
<dbReference type="Gene3D" id="3.10.170.10">
    <property type="match status" value="1"/>
</dbReference>
<keyword evidence="11" id="KW-0732">Signal</keyword>
<evidence type="ECO:0000256" key="7">
    <source>
        <dbReference type="ARBA" id="ARBA00022801"/>
    </source>
</evidence>
<dbReference type="InterPro" id="IPR027268">
    <property type="entry name" value="Peptidase_M4/M1_CTD_sf"/>
</dbReference>
<feature type="domain" description="PA" evidence="12">
    <location>
        <begin position="522"/>
        <end position="599"/>
    </location>
</feature>
<dbReference type="Gene3D" id="3.50.30.30">
    <property type="match status" value="1"/>
</dbReference>
<keyword evidence="6" id="KW-0479">Metal-binding</keyword>
<keyword evidence="8" id="KW-0862">Zinc</keyword>
<protein>
    <submittedName>
        <fullName evidence="13">Rhombosortase-dependent M36 family metallopeptidase</fullName>
    </submittedName>
</protein>
<keyword evidence="9" id="KW-0482">Metalloprotease</keyword>
<evidence type="ECO:0000256" key="4">
    <source>
        <dbReference type="ARBA" id="ARBA00022525"/>
    </source>
</evidence>
<evidence type="ECO:0000256" key="8">
    <source>
        <dbReference type="ARBA" id="ARBA00022833"/>
    </source>
</evidence>
<gene>
    <name evidence="13" type="ORF">ACFFJP_04420</name>
</gene>
<evidence type="ECO:0000256" key="9">
    <source>
        <dbReference type="ARBA" id="ARBA00023049"/>
    </source>
</evidence>
<evidence type="ECO:0000256" key="6">
    <source>
        <dbReference type="ARBA" id="ARBA00022723"/>
    </source>
</evidence>
<dbReference type="InterPro" id="IPR001842">
    <property type="entry name" value="Peptidase_M36"/>
</dbReference>
<dbReference type="Gene3D" id="2.60.120.260">
    <property type="entry name" value="Galactose-binding domain-like"/>
    <property type="match status" value="1"/>
</dbReference>
<dbReference type="Pfam" id="PF02225">
    <property type="entry name" value="PA"/>
    <property type="match status" value="1"/>
</dbReference>
<evidence type="ECO:0000256" key="1">
    <source>
        <dbReference type="ARBA" id="ARBA00001947"/>
    </source>
</evidence>
<comment type="subcellular location">
    <subcellularLocation>
        <location evidence="2">Secreted</location>
    </subcellularLocation>
</comment>
<keyword evidence="4" id="KW-0964">Secreted</keyword>
<dbReference type="NCBIfam" id="TIGR03501">
    <property type="entry name" value="GlyGly_CTERM"/>
    <property type="match status" value="1"/>
</dbReference>